<feature type="compositionally biased region" description="Polar residues" evidence="1">
    <location>
        <begin position="1"/>
        <end position="25"/>
    </location>
</feature>
<dbReference type="Proteomes" id="UP000325313">
    <property type="component" value="Unassembled WGS sequence"/>
</dbReference>
<dbReference type="PANTHER" id="PTHR47501">
    <property type="entry name" value="TRANSPOSASE-RELATED"/>
    <property type="match status" value="1"/>
</dbReference>
<evidence type="ECO:0000313" key="2">
    <source>
        <dbReference type="EMBL" id="KAA1074146.1"/>
    </source>
</evidence>
<comment type="caution">
    <text evidence="3">The sequence shown here is derived from an EMBL/GenBank/DDBJ whole genome shotgun (WGS) entry which is preliminary data.</text>
</comment>
<feature type="region of interest" description="Disordered" evidence="1">
    <location>
        <begin position="207"/>
        <end position="228"/>
    </location>
</feature>
<evidence type="ECO:0000256" key="1">
    <source>
        <dbReference type="SAM" id="MobiDB-lite"/>
    </source>
</evidence>
<evidence type="ECO:0000313" key="4">
    <source>
        <dbReference type="Proteomes" id="UP000324748"/>
    </source>
</evidence>
<dbReference type="PANTHER" id="PTHR47501:SF5">
    <property type="entry name" value="HAT C-TERMINAL DIMERISATION DOMAIN-CONTAINING PROTEIN"/>
    <property type="match status" value="1"/>
</dbReference>
<gene>
    <name evidence="3" type="ORF">PGT21_008426</name>
    <name evidence="2" type="ORF">PGTUg99_024990</name>
</gene>
<evidence type="ECO:0000313" key="3">
    <source>
        <dbReference type="EMBL" id="KAA1090641.1"/>
    </source>
</evidence>
<dbReference type="EMBL" id="VDEP01000473">
    <property type="protein sequence ID" value="KAA1074146.1"/>
    <property type="molecule type" value="Genomic_DNA"/>
</dbReference>
<feature type="compositionally biased region" description="Basic and acidic residues" evidence="1">
    <location>
        <begin position="152"/>
        <end position="164"/>
    </location>
</feature>
<accession>A0A5B0NMW3</accession>
<evidence type="ECO:0008006" key="6">
    <source>
        <dbReference type="Google" id="ProtNLM"/>
    </source>
</evidence>
<evidence type="ECO:0000313" key="5">
    <source>
        <dbReference type="Proteomes" id="UP000325313"/>
    </source>
</evidence>
<keyword evidence="4" id="KW-1185">Reference proteome</keyword>
<feature type="region of interest" description="Disordered" evidence="1">
    <location>
        <begin position="1"/>
        <end position="164"/>
    </location>
</feature>
<dbReference type="EMBL" id="VSWC01000092">
    <property type="protein sequence ID" value="KAA1090641.1"/>
    <property type="molecule type" value="Genomic_DNA"/>
</dbReference>
<feature type="compositionally biased region" description="Basic and acidic residues" evidence="1">
    <location>
        <begin position="212"/>
        <end position="227"/>
    </location>
</feature>
<feature type="compositionally biased region" description="Basic residues" evidence="1">
    <location>
        <begin position="94"/>
        <end position="104"/>
    </location>
</feature>
<dbReference type="Proteomes" id="UP000324748">
    <property type="component" value="Unassembled WGS sequence"/>
</dbReference>
<reference evidence="4 5" key="1">
    <citation type="submission" date="2019-05" db="EMBL/GenBank/DDBJ databases">
        <title>Emergence of the Ug99 lineage of the wheat stem rust pathogen through somatic hybridization.</title>
        <authorList>
            <person name="Li F."/>
            <person name="Upadhyaya N.M."/>
            <person name="Sperschneider J."/>
            <person name="Matny O."/>
            <person name="Nguyen-Phuc H."/>
            <person name="Mago R."/>
            <person name="Raley C."/>
            <person name="Miller M.E."/>
            <person name="Silverstein K.A.T."/>
            <person name="Henningsen E."/>
            <person name="Hirsch C.D."/>
            <person name="Visser B."/>
            <person name="Pretorius Z.A."/>
            <person name="Steffenson B.J."/>
            <person name="Schwessinger B."/>
            <person name="Dodds P.N."/>
            <person name="Figueroa M."/>
        </authorList>
    </citation>
    <scope>NUCLEOTIDE SEQUENCE [LARGE SCALE GENOMIC DNA]</scope>
    <source>
        <strain evidence="3">21-0</strain>
        <strain evidence="2 5">Ug99</strain>
    </source>
</reference>
<name>A0A5B0NMW3_PUCGR</name>
<proteinExistence type="predicted"/>
<dbReference type="AlphaFoldDB" id="A0A5B0NMW3"/>
<organism evidence="3 4">
    <name type="scientific">Puccinia graminis f. sp. tritici</name>
    <dbReference type="NCBI Taxonomy" id="56615"/>
    <lineage>
        <taxon>Eukaryota</taxon>
        <taxon>Fungi</taxon>
        <taxon>Dikarya</taxon>
        <taxon>Basidiomycota</taxon>
        <taxon>Pucciniomycotina</taxon>
        <taxon>Pucciniomycetes</taxon>
        <taxon>Pucciniales</taxon>
        <taxon>Pucciniaceae</taxon>
        <taxon>Puccinia</taxon>
    </lineage>
</organism>
<dbReference type="OrthoDB" id="2506397at2759"/>
<sequence>MALNSSELQGNVDETSEAQGDNSTDQSQRPPRRSSRASSITMPVNMVVPSSDSRIRVSRPGPQAQSSKRRAVASPSPADESESVRSVSAATVTKKSKSKKKKQRQSSPAANTPKKKKKQKSQAASTSQIVQVHSAGEAYDYDQESSEGSVEIEARPNKTKDAKKAETQELLRYFEAPFSKKGDPPNTALNFRCKFCKGVYRGQINSTGNLKTHRDGSTQADKSDKGCPNRNKAKLAGFTLPPSVAECRALAASKDGVDANQPGIKGFLDLKPLFVNKVLNQLVMIWQIRQALPWTRIEDPYLRAAFQYSNPKALLYGRRWSADESKKLYSVLKKHVFNELNNLNTRFTLIHDVWTTKGNRFAFIGASAAYINDEWEYVVRHLTLKMIPWKHTGRLLARPIAAILKKQHLYKKICTFYTALL</sequence>
<protein>
    <recommendedName>
        <fullName evidence="6">BED-type domain-containing protein</fullName>
    </recommendedName>
</protein>